<proteinExistence type="predicted"/>
<keyword evidence="4" id="KW-1185">Reference proteome</keyword>
<dbReference type="Proteomes" id="UP000198976">
    <property type="component" value="Chromosome I"/>
</dbReference>
<feature type="transmembrane region" description="Helical" evidence="2">
    <location>
        <begin position="28"/>
        <end position="47"/>
    </location>
</feature>
<evidence type="ECO:0000313" key="3">
    <source>
        <dbReference type="EMBL" id="SDT97467.1"/>
    </source>
</evidence>
<evidence type="ECO:0000313" key="4">
    <source>
        <dbReference type="Proteomes" id="UP000198976"/>
    </source>
</evidence>
<keyword evidence="2" id="KW-1133">Transmembrane helix</keyword>
<evidence type="ECO:0000256" key="2">
    <source>
        <dbReference type="SAM" id="Phobius"/>
    </source>
</evidence>
<keyword evidence="2" id="KW-0812">Transmembrane</keyword>
<evidence type="ECO:0008006" key="5">
    <source>
        <dbReference type="Google" id="ProtNLM"/>
    </source>
</evidence>
<feature type="compositionally biased region" description="Basic and acidic residues" evidence="1">
    <location>
        <begin position="156"/>
        <end position="175"/>
    </location>
</feature>
<name>A0ABY0V8C5_9ACTO</name>
<feature type="transmembrane region" description="Helical" evidence="2">
    <location>
        <begin position="84"/>
        <end position="104"/>
    </location>
</feature>
<feature type="transmembrane region" description="Helical" evidence="2">
    <location>
        <begin position="53"/>
        <end position="72"/>
    </location>
</feature>
<keyword evidence="2" id="KW-0472">Membrane</keyword>
<reference evidence="3 4" key="1">
    <citation type="submission" date="2016-10" db="EMBL/GenBank/DDBJ databases">
        <authorList>
            <person name="Varghese N."/>
            <person name="Submissions S."/>
        </authorList>
    </citation>
    <scope>NUCLEOTIDE SEQUENCE [LARGE SCALE GENOMIC DNA]</scope>
    <source>
        <strain evidence="3 4">DSM 9169</strain>
    </source>
</reference>
<evidence type="ECO:0000256" key="1">
    <source>
        <dbReference type="SAM" id="MobiDB-lite"/>
    </source>
</evidence>
<gene>
    <name evidence="3" type="ORF">SAMN04489714_1355</name>
</gene>
<dbReference type="RefSeq" id="WP_092648682.1">
    <property type="nucleotide sequence ID" value="NZ_LT629792.1"/>
</dbReference>
<dbReference type="EMBL" id="LT629792">
    <property type="protein sequence ID" value="SDT97467.1"/>
    <property type="molecule type" value="Genomic_DNA"/>
</dbReference>
<accession>A0ABY0V8C5</accession>
<feature type="transmembrane region" description="Helical" evidence="2">
    <location>
        <begin position="116"/>
        <end position="135"/>
    </location>
</feature>
<sequence>MSLDHDHTPTRAATQPAMNRAMTALRRFIVLAGVVMTGGVLVCWALMSTVGWTTALVSILVVAVLCVAEFVALPRMVAQGPNLFLAWIGGGYLLKLVAVAVALLASRPLGLNHRVVAMTVIVTILSLMVIELVILMRTRIPTVVPAATQSGQVAQTRDHSRTRLGEHDPGADTSM</sequence>
<organism evidence="3 4">
    <name type="scientific">Schaalia radingae</name>
    <dbReference type="NCBI Taxonomy" id="131110"/>
    <lineage>
        <taxon>Bacteria</taxon>
        <taxon>Bacillati</taxon>
        <taxon>Actinomycetota</taxon>
        <taxon>Actinomycetes</taxon>
        <taxon>Actinomycetales</taxon>
        <taxon>Actinomycetaceae</taxon>
        <taxon>Schaalia</taxon>
    </lineage>
</organism>
<protein>
    <recommendedName>
        <fullName evidence="5">ATP synthase protein I</fullName>
    </recommendedName>
</protein>
<feature type="region of interest" description="Disordered" evidence="1">
    <location>
        <begin position="151"/>
        <end position="175"/>
    </location>
</feature>